<evidence type="ECO:0000313" key="11">
    <source>
        <dbReference type="Proteomes" id="UP000324907"/>
    </source>
</evidence>
<dbReference type="Pfam" id="PF00293">
    <property type="entry name" value="NUDIX"/>
    <property type="match status" value="1"/>
</dbReference>
<evidence type="ECO:0000256" key="3">
    <source>
        <dbReference type="ARBA" id="ARBA00022723"/>
    </source>
</evidence>
<dbReference type="PANTHER" id="PTHR12992:SF11">
    <property type="entry name" value="MITOCHONDRIAL COENZYME A DIPHOSPHATASE NUDT8"/>
    <property type="match status" value="1"/>
</dbReference>
<comment type="caution">
    <text evidence="8">The sequence shown here is derived from an EMBL/GenBank/DDBJ whole genome shotgun (WGS) entry which is preliminary data.</text>
</comment>
<dbReference type="InterPro" id="IPR015797">
    <property type="entry name" value="NUDIX_hydrolase-like_dom_sf"/>
</dbReference>
<evidence type="ECO:0000256" key="1">
    <source>
        <dbReference type="ARBA" id="ARBA00001936"/>
    </source>
</evidence>
<evidence type="ECO:0000256" key="6">
    <source>
        <dbReference type="ARBA" id="ARBA00023211"/>
    </source>
</evidence>
<dbReference type="EMBL" id="VLTL01000049">
    <property type="protein sequence ID" value="KAA0165138.1"/>
    <property type="molecule type" value="Genomic_DNA"/>
</dbReference>
<reference evidence="10 11" key="1">
    <citation type="submission" date="2019-07" db="EMBL/GenBank/DDBJ databases">
        <title>Genomes of Cafeteria roenbergensis.</title>
        <authorList>
            <person name="Fischer M.G."/>
            <person name="Hackl T."/>
            <person name="Roman M."/>
        </authorList>
    </citation>
    <scope>NUCLEOTIDE SEQUENCE [LARGE SCALE GENOMIC DNA]</scope>
    <source>
        <strain evidence="8 10">BVI</strain>
        <strain evidence="9 11">RCC970-E3</strain>
    </source>
</reference>
<feature type="domain" description="Nudix hydrolase" evidence="7">
    <location>
        <begin position="32"/>
        <end position="222"/>
    </location>
</feature>
<dbReference type="PANTHER" id="PTHR12992">
    <property type="entry name" value="NUDIX HYDROLASE"/>
    <property type="match status" value="1"/>
</dbReference>
<evidence type="ECO:0000256" key="5">
    <source>
        <dbReference type="ARBA" id="ARBA00022842"/>
    </source>
</evidence>
<gene>
    <name evidence="9" type="ORF">FNF28_03537</name>
    <name evidence="8" type="ORF">FNF29_00845</name>
</gene>
<dbReference type="Proteomes" id="UP000324907">
    <property type="component" value="Unassembled WGS sequence"/>
</dbReference>
<keyword evidence="6" id="KW-0464">Manganese</keyword>
<protein>
    <recommendedName>
        <fullName evidence="7">Nudix hydrolase domain-containing protein</fullName>
    </recommendedName>
</protein>
<evidence type="ECO:0000313" key="9">
    <source>
        <dbReference type="EMBL" id="KAA0165138.1"/>
    </source>
</evidence>
<dbReference type="SUPFAM" id="SSF55811">
    <property type="entry name" value="Nudix"/>
    <property type="match status" value="1"/>
</dbReference>
<evidence type="ECO:0000259" key="7">
    <source>
        <dbReference type="PROSITE" id="PS51462"/>
    </source>
</evidence>
<keyword evidence="5" id="KW-0460">Magnesium</keyword>
<comment type="cofactor">
    <cofactor evidence="1">
        <name>Mn(2+)</name>
        <dbReference type="ChEBI" id="CHEBI:29035"/>
    </cofactor>
</comment>
<organism evidence="8 10">
    <name type="scientific">Cafeteria roenbergensis</name>
    <name type="common">Marine flagellate</name>
    <dbReference type="NCBI Taxonomy" id="33653"/>
    <lineage>
        <taxon>Eukaryota</taxon>
        <taxon>Sar</taxon>
        <taxon>Stramenopiles</taxon>
        <taxon>Bigyra</taxon>
        <taxon>Opalozoa</taxon>
        <taxon>Bicosoecida</taxon>
        <taxon>Cafeteriaceae</taxon>
        <taxon>Cafeteria</taxon>
    </lineage>
</organism>
<dbReference type="AlphaFoldDB" id="A0A5A8CW90"/>
<proteinExistence type="predicted"/>
<dbReference type="Proteomes" id="UP000323011">
    <property type="component" value="Unassembled WGS sequence"/>
</dbReference>
<name>A0A5A8CW90_CAFRO</name>
<evidence type="ECO:0000313" key="10">
    <source>
        <dbReference type="Proteomes" id="UP000323011"/>
    </source>
</evidence>
<evidence type="ECO:0000256" key="2">
    <source>
        <dbReference type="ARBA" id="ARBA00001946"/>
    </source>
</evidence>
<keyword evidence="10" id="KW-1185">Reference proteome</keyword>
<dbReference type="GO" id="GO:0010945">
    <property type="term" value="F:coenzyme A diphosphatase activity"/>
    <property type="evidence" value="ECO:0007669"/>
    <property type="project" value="InterPro"/>
</dbReference>
<keyword evidence="3" id="KW-0479">Metal-binding</keyword>
<sequence length="290" mass="31515">MKPVRLSSGLVRAVAEELKGLRRRPWKVEGKPKRAAVFVPLCRVRTPESQEAGLEDGEAAILLTVRSHNVSTHKGQVSFPGGHIDAGETPEAAAVRELLEEMWEPSNADCDQQAVEVRRATDPELVAGAPSVFDGPWRGDPASEYPLEFVAALGRLCTLPAATGTMVEPVVGVLAKPMEANVSAQFQVSPREVDEAFALTIRQLLDPELAFKEVLEYDTRRVRGIPASDDEAPAVMRKMAVPVFLGGPARVWGVTAMIIDQVLDKVIVPALAADGQPRTRHELKVRHDDS</sequence>
<dbReference type="InterPro" id="IPR045121">
    <property type="entry name" value="CoAse"/>
</dbReference>
<dbReference type="CDD" id="cd03426">
    <property type="entry name" value="NUDIX_CoAse_Nudt7"/>
    <property type="match status" value="1"/>
</dbReference>
<dbReference type="GO" id="GO:0046872">
    <property type="term" value="F:metal ion binding"/>
    <property type="evidence" value="ECO:0007669"/>
    <property type="project" value="UniProtKB-KW"/>
</dbReference>
<dbReference type="PROSITE" id="PS51462">
    <property type="entry name" value="NUDIX"/>
    <property type="match status" value="1"/>
</dbReference>
<keyword evidence="4" id="KW-0378">Hydrolase</keyword>
<evidence type="ECO:0000256" key="4">
    <source>
        <dbReference type="ARBA" id="ARBA00022801"/>
    </source>
</evidence>
<comment type="cofactor">
    <cofactor evidence="2">
        <name>Mg(2+)</name>
        <dbReference type="ChEBI" id="CHEBI:18420"/>
    </cofactor>
</comment>
<evidence type="ECO:0000313" key="8">
    <source>
        <dbReference type="EMBL" id="KAA0156734.1"/>
    </source>
</evidence>
<dbReference type="InterPro" id="IPR000086">
    <property type="entry name" value="NUDIX_hydrolase_dom"/>
</dbReference>
<accession>A0A5A8CW90</accession>
<dbReference type="Gene3D" id="3.90.79.10">
    <property type="entry name" value="Nucleoside Triphosphate Pyrophosphohydrolase"/>
    <property type="match status" value="2"/>
</dbReference>
<dbReference type="EMBL" id="VLTN01000003">
    <property type="protein sequence ID" value="KAA0156734.1"/>
    <property type="molecule type" value="Genomic_DNA"/>
</dbReference>